<organism evidence="8 9">
    <name type="scientific">Fusarium irregulare</name>
    <dbReference type="NCBI Taxonomy" id="2494466"/>
    <lineage>
        <taxon>Eukaryota</taxon>
        <taxon>Fungi</taxon>
        <taxon>Dikarya</taxon>
        <taxon>Ascomycota</taxon>
        <taxon>Pezizomycotina</taxon>
        <taxon>Sordariomycetes</taxon>
        <taxon>Hypocreomycetidae</taxon>
        <taxon>Hypocreales</taxon>
        <taxon>Nectriaceae</taxon>
        <taxon>Fusarium</taxon>
        <taxon>Fusarium incarnatum-equiseti species complex</taxon>
    </lineage>
</organism>
<feature type="domain" description="Glycoside hydrolase family 5" evidence="7">
    <location>
        <begin position="170"/>
        <end position="448"/>
    </location>
</feature>
<accession>A0A9W8UBT3</accession>
<feature type="transmembrane region" description="Helical" evidence="6">
    <location>
        <begin position="69"/>
        <end position="91"/>
    </location>
</feature>
<dbReference type="SUPFAM" id="SSF51445">
    <property type="entry name" value="(Trans)glycosidases"/>
    <property type="match status" value="1"/>
</dbReference>
<evidence type="ECO:0000259" key="7">
    <source>
        <dbReference type="Pfam" id="PF00150"/>
    </source>
</evidence>
<keyword evidence="9" id="KW-1185">Reference proteome</keyword>
<comment type="similarity">
    <text evidence="1 4">Belongs to the glycosyl hydrolase 5 (cellulase A) family.</text>
</comment>
<dbReference type="EMBL" id="JAPDHF010000006">
    <property type="protein sequence ID" value="KAJ4016706.1"/>
    <property type="molecule type" value="Genomic_DNA"/>
</dbReference>
<evidence type="ECO:0000313" key="9">
    <source>
        <dbReference type="Proteomes" id="UP001152130"/>
    </source>
</evidence>
<keyword evidence="6" id="KW-1133">Transmembrane helix</keyword>
<dbReference type="GO" id="GO:0004553">
    <property type="term" value="F:hydrolase activity, hydrolyzing O-glycosyl compounds"/>
    <property type="evidence" value="ECO:0007669"/>
    <property type="project" value="InterPro"/>
</dbReference>
<keyword evidence="6" id="KW-0812">Transmembrane</keyword>
<dbReference type="AlphaFoldDB" id="A0A9W8UBT3"/>
<proteinExistence type="inferred from homology"/>
<dbReference type="GO" id="GO:0000272">
    <property type="term" value="P:polysaccharide catabolic process"/>
    <property type="evidence" value="ECO:0007669"/>
    <property type="project" value="InterPro"/>
</dbReference>
<evidence type="ECO:0000256" key="6">
    <source>
        <dbReference type="SAM" id="Phobius"/>
    </source>
</evidence>
<evidence type="ECO:0000256" key="1">
    <source>
        <dbReference type="ARBA" id="ARBA00005641"/>
    </source>
</evidence>
<keyword evidence="3 4" id="KW-0326">Glycosidase</keyword>
<dbReference type="OrthoDB" id="442731at2759"/>
<protein>
    <recommendedName>
        <fullName evidence="7">Glycoside hydrolase family 5 domain-containing protein</fullName>
    </recommendedName>
</protein>
<dbReference type="PANTHER" id="PTHR31263:SF0">
    <property type="entry name" value="CELLULASE FAMILY PROTEIN (AFU_ORTHOLOGUE AFUA_5G14560)"/>
    <property type="match status" value="1"/>
</dbReference>
<evidence type="ECO:0000313" key="8">
    <source>
        <dbReference type="EMBL" id="KAJ4016706.1"/>
    </source>
</evidence>
<dbReference type="Pfam" id="PF00150">
    <property type="entry name" value="Cellulase"/>
    <property type="match status" value="1"/>
</dbReference>
<evidence type="ECO:0000256" key="3">
    <source>
        <dbReference type="ARBA" id="ARBA00023295"/>
    </source>
</evidence>
<gene>
    <name evidence="8" type="ORF">NW766_004904</name>
</gene>
<dbReference type="Proteomes" id="UP001152130">
    <property type="component" value="Unassembled WGS sequence"/>
</dbReference>
<feature type="region of interest" description="Disordered" evidence="5">
    <location>
        <begin position="16"/>
        <end position="37"/>
    </location>
</feature>
<dbReference type="Gene3D" id="3.20.20.80">
    <property type="entry name" value="Glycosidases"/>
    <property type="match status" value="1"/>
</dbReference>
<name>A0A9W8UBT3_9HYPO</name>
<evidence type="ECO:0000256" key="4">
    <source>
        <dbReference type="RuleBase" id="RU361153"/>
    </source>
</evidence>
<keyword evidence="6" id="KW-0472">Membrane</keyword>
<dbReference type="InterPro" id="IPR017853">
    <property type="entry name" value="GH"/>
</dbReference>
<evidence type="ECO:0000256" key="2">
    <source>
        <dbReference type="ARBA" id="ARBA00022801"/>
    </source>
</evidence>
<sequence length="484" mass="55484">MDDTRDHLLRDWTDVEQAGSVDEENERDETRDSRRITKPVRHVHFANDGKPYGNAKTPSRTRTRNCSCLSNPSSMILLAATMLFLGVGYVYQWKVETTLHRSWIPDAASVRFSDSPLPPPPEHLQIANYTLPLRTQGRDIVDVRGRRFKMASVNWYGASDEFFVTGGLDIQHRDDIAKTIKKLGFNSVRLPYADELVIENPIVDEKHLRANSDLIGLKALDIFHAIVETLTKAGIAVIVNNHITSATWCCGADPCDAGWSNDHLGPICRVKQTEEEWIQHWETIMLPHIKNPLVIGVDLRNEIRGFWGTMPWSKWAPAAERCSNRLLQMNKDWLVIVEGTESSNDLSSVCKRPILLDTPHRLVYSAHVYAWSGWGSWEGRFLQRDYKSFAKTMRHNWAYILEKQIAPVWVGEIGAPVQPSVGDINYWQHLMRFLQEMDADFGYWALNARKPKGNVTERYGLLQDDWKTPVLDYRMKDMLELMAA</sequence>
<comment type="caution">
    <text evidence="8">The sequence shown here is derived from an EMBL/GenBank/DDBJ whole genome shotgun (WGS) entry which is preliminary data.</text>
</comment>
<evidence type="ECO:0000256" key="5">
    <source>
        <dbReference type="SAM" id="MobiDB-lite"/>
    </source>
</evidence>
<dbReference type="PANTHER" id="PTHR31263">
    <property type="entry name" value="CELLULASE FAMILY PROTEIN (AFU_ORTHOLOGUE AFUA_5G14560)"/>
    <property type="match status" value="1"/>
</dbReference>
<reference evidence="8" key="1">
    <citation type="submission" date="2022-10" db="EMBL/GenBank/DDBJ databases">
        <title>Fusarium specimens isolated from Avocado Roots.</title>
        <authorList>
            <person name="Stajich J."/>
            <person name="Roper C."/>
            <person name="Heimlech-Rivalta G."/>
        </authorList>
    </citation>
    <scope>NUCLEOTIDE SEQUENCE</scope>
    <source>
        <strain evidence="8">CF00143</strain>
    </source>
</reference>
<keyword evidence="2 4" id="KW-0378">Hydrolase</keyword>
<dbReference type="InterPro" id="IPR001547">
    <property type="entry name" value="Glyco_hydro_5"/>
</dbReference>